<feature type="compositionally biased region" description="Polar residues" evidence="1">
    <location>
        <begin position="242"/>
        <end position="257"/>
    </location>
</feature>
<reference evidence="2" key="1">
    <citation type="submission" date="2022-05" db="EMBL/GenBank/DDBJ databases">
        <title>The Musa troglodytarum L. genome provides insights into the mechanism of non-climacteric behaviour and enrichment of carotenoids.</title>
        <authorList>
            <person name="Wang J."/>
        </authorList>
    </citation>
    <scope>NUCLEOTIDE SEQUENCE</scope>
    <source>
        <tissue evidence="2">Leaf</tissue>
    </source>
</reference>
<name>A0A9E7FJV5_9LILI</name>
<dbReference type="Proteomes" id="UP001055439">
    <property type="component" value="Chromosome 4"/>
</dbReference>
<dbReference type="AlphaFoldDB" id="A0A9E7FJV5"/>
<dbReference type="EMBL" id="CP097506">
    <property type="protein sequence ID" value="URD97028.1"/>
    <property type="molecule type" value="Genomic_DNA"/>
</dbReference>
<gene>
    <name evidence="2" type="ORF">MUK42_32353</name>
</gene>
<protein>
    <submittedName>
        <fullName evidence="2">Uncharacterized protein</fullName>
    </submittedName>
</protein>
<feature type="region of interest" description="Disordered" evidence="1">
    <location>
        <begin position="178"/>
        <end position="276"/>
    </location>
</feature>
<feature type="region of interest" description="Disordered" evidence="1">
    <location>
        <begin position="54"/>
        <end position="95"/>
    </location>
</feature>
<feature type="region of interest" description="Disordered" evidence="1">
    <location>
        <begin position="325"/>
        <end position="370"/>
    </location>
</feature>
<organism evidence="2 3">
    <name type="scientific">Musa troglodytarum</name>
    <name type="common">fe'i banana</name>
    <dbReference type="NCBI Taxonomy" id="320322"/>
    <lineage>
        <taxon>Eukaryota</taxon>
        <taxon>Viridiplantae</taxon>
        <taxon>Streptophyta</taxon>
        <taxon>Embryophyta</taxon>
        <taxon>Tracheophyta</taxon>
        <taxon>Spermatophyta</taxon>
        <taxon>Magnoliopsida</taxon>
        <taxon>Liliopsida</taxon>
        <taxon>Zingiberales</taxon>
        <taxon>Musaceae</taxon>
        <taxon>Musa</taxon>
    </lineage>
</organism>
<proteinExistence type="predicted"/>
<evidence type="ECO:0000313" key="2">
    <source>
        <dbReference type="EMBL" id="URD97028.1"/>
    </source>
</evidence>
<keyword evidence="3" id="KW-1185">Reference proteome</keyword>
<feature type="compositionally biased region" description="Basic and acidic residues" evidence="1">
    <location>
        <begin position="338"/>
        <end position="350"/>
    </location>
</feature>
<evidence type="ECO:0000256" key="1">
    <source>
        <dbReference type="SAM" id="MobiDB-lite"/>
    </source>
</evidence>
<feature type="compositionally biased region" description="Basic and acidic residues" evidence="1">
    <location>
        <begin position="54"/>
        <end position="63"/>
    </location>
</feature>
<feature type="compositionally biased region" description="Low complexity" evidence="1">
    <location>
        <begin position="64"/>
        <end position="78"/>
    </location>
</feature>
<evidence type="ECO:0000313" key="3">
    <source>
        <dbReference type="Proteomes" id="UP001055439"/>
    </source>
</evidence>
<feature type="compositionally biased region" description="Acidic residues" evidence="1">
    <location>
        <begin position="80"/>
        <end position="93"/>
    </location>
</feature>
<feature type="compositionally biased region" description="Basic and acidic residues" evidence="1">
    <location>
        <begin position="359"/>
        <end position="370"/>
    </location>
</feature>
<sequence>MVGKGGCAIHLGIGVVEMVGRSRLRLLKGFSALSMSFALALAASDKLANDLDFPEKKESKEPKAPSFLLLSTSSSSSSCTEEDEAAPMEELSEDSSATLLPKKNPFLFGTSSTSSSSSSFFFAGRTTWSLSPTLGSTREDIIRLLRFSFFPSPPPPPPAASSPPSAVNPRWRWCHQSAGDQRTPLRRPGSAGHGFIHGWEPSITKRMKEKKRDKERKDKKEGKNGRGMIDEERERGRFDTFPSGSKTPQQNNPTRPLSRTIRAPTPEPSRSPRTATDVLSYLPYVKQDYLPGTEVNRSAAPHQLATQMKETGMFMRDEKSTSKIYDNGGFPCSGSSPHRQEDSWAHDGEMTGHGGSCRTFKDESVPRGKDRWMSLQVVQP</sequence>
<accession>A0A9E7FJV5</accession>
<feature type="compositionally biased region" description="Basic and acidic residues" evidence="1">
    <location>
        <begin position="210"/>
        <end position="238"/>
    </location>
</feature>